<name>H0JL76_9NOCA</name>
<evidence type="ECO:0000313" key="2">
    <source>
        <dbReference type="Proteomes" id="UP000005064"/>
    </source>
</evidence>
<gene>
    <name evidence="1" type="ORF">AK37_01647</name>
</gene>
<comment type="caution">
    <text evidence="1">The sequence shown here is derived from an EMBL/GenBank/DDBJ whole genome shotgun (WGS) entry which is preliminary data.</text>
</comment>
<dbReference type="EMBL" id="AHBW01000026">
    <property type="protein sequence ID" value="EHK86411.1"/>
    <property type="molecule type" value="Genomic_DNA"/>
</dbReference>
<evidence type="ECO:0000313" key="1">
    <source>
        <dbReference type="EMBL" id="EHK86411.1"/>
    </source>
</evidence>
<organism evidence="1 2">
    <name type="scientific">Rhodococcus pyridinivorans AK37</name>
    <dbReference type="NCBI Taxonomy" id="1114960"/>
    <lineage>
        <taxon>Bacteria</taxon>
        <taxon>Bacillati</taxon>
        <taxon>Actinomycetota</taxon>
        <taxon>Actinomycetes</taxon>
        <taxon>Mycobacteriales</taxon>
        <taxon>Nocardiaceae</taxon>
        <taxon>Rhodococcus</taxon>
    </lineage>
</organism>
<proteinExistence type="predicted"/>
<dbReference type="AlphaFoldDB" id="H0JL76"/>
<dbReference type="PATRIC" id="fig|1114960.4.peg.319"/>
<reference evidence="1 2" key="1">
    <citation type="submission" date="2011-12" db="EMBL/GenBank/DDBJ databases">
        <authorList>
            <person name="Kriszt B."/>
            <person name="Tancsics A."/>
            <person name="Cserhati M."/>
            <person name="Toth A."/>
            <person name="Nagy I."/>
            <person name="Horvath B."/>
            <person name="Tamura T."/>
            <person name="Kukolya J."/>
            <person name="Szoboszlay S."/>
        </authorList>
    </citation>
    <scope>NUCLEOTIDE SEQUENCE [LARGE SCALE GENOMIC DNA]</scope>
    <source>
        <strain evidence="1 2">AK37</strain>
    </source>
</reference>
<protein>
    <submittedName>
        <fullName evidence="1">Uncharacterized protein</fullName>
    </submittedName>
</protein>
<sequence>MSTRLAEWTPEDSDALDVEILVECRRRAPMRRSKMGYAERGVMITAARTLAAKGRDDEAIAEHLGITSRSILRWKKSLAASGEAWA</sequence>
<accession>H0JL76</accession>
<dbReference type="Proteomes" id="UP000005064">
    <property type="component" value="Unassembled WGS sequence"/>
</dbReference>
<dbReference type="RefSeq" id="WP_006550331.1">
    <property type="nucleotide sequence ID" value="NZ_AHBW01000026.1"/>
</dbReference>